<proteinExistence type="predicted"/>
<reference evidence="1 2" key="1">
    <citation type="submission" date="2015-02" db="EMBL/GenBank/DDBJ databases">
        <title>Draft genome sequences of ten Microbacterium spp. with emphasis on heavy metal contaminated environments.</title>
        <authorList>
            <person name="Corretto E."/>
        </authorList>
    </citation>
    <scope>NUCLEOTIDE SEQUENCE [LARGE SCALE GENOMIC DNA]</scope>
    <source>
        <strain evidence="1 2">BEL4b</strain>
    </source>
</reference>
<dbReference type="PATRIC" id="fig|82380.11.peg.1561"/>
<organism evidence="1 2">
    <name type="scientific">Microbacterium oxydans</name>
    <dbReference type="NCBI Taxonomy" id="82380"/>
    <lineage>
        <taxon>Bacteria</taxon>
        <taxon>Bacillati</taxon>
        <taxon>Actinomycetota</taxon>
        <taxon>Actinomycetes</taxon>
        <taxon>Micrococcales</taxon>
        <taxon>Microbacteriaceae</taxon>
        <taxon>Microbacterium</taxon>
    </lineage>
</organism>
<comment type="caution">
    <text evidence="1">The sequence shown here is derived from an EMBL/GenBank/DDBJ whole genome shotgun (WGS) entry which is preliminary data.</text>
</comment>
<name>A0A0F0LD79_9MICO</name>
<evidence type="ECO:0000313" key="2">
    <source>
        <dbReference type="Proteomes" id="UP000033640"/>
    </source>
</evidence>
<dbReference type="Proteomes" id="UP000033640">
    <property type="component" value="Unassembled WGS sequence"/>
</dbReference>
<dbReference type="AlphaFoldDB" id="A0A0F0LD79"/>
<protein>
    <submittedName>
        <fullName evidence="1">Uncharacterized protein</fullName>
    </submittedName>
</protein>
<dbReference type="RefSeq" id="WP_045278929.1">
    <property type="nucleotide sequence ID" value="NZ_JYIW01000023.1"/>
</dbReference>
<accession>A0A0F0LD79</accession>
<gene>
    <name evidence="1" type="ORF">RS83_01523</name>
</gene>
<sequence length="225" mass="24584">MSEMNDLGVELRFGIPPFRLVLPPGWKTHLPTNAGQQEDVRKASAIFMQAGRPDLDAEFRSMMAQANQGMRRTKVFAIYRQEDVPMEELLPLSITASALDAPDGENLDAWVTEAFRVRGAIFLDENLKHIVRWSAESKRPDGARAIDGVGGRTLTYIIPVPGTLRRKALVFTSTIVIPDGDVIPGDVLDGIELLSDAMISTFAWEQLAEEPAVPAAADQAAVTEG</sequence>
<dbReference type="EMBL" id="JYIW01000023">
    <property type="protein sequence ID" value="KJL29506.1"/>
    <property type="molecule type" value="Genomic_DNA"/>
</dbReference>
<dbReference type="OrthoDB" id="3769378at2"/>
<evidence type="ECO:0000313" key="1">
    <source>
        <dbReference type="EMBL" id="KJL29506.1"/>
    </source>
</evidence>